<proteinExistence type="inferred from homology"/>
<dbReference type="InterPro" id="IPR023198">
    <property type="entry name" value="PGP-like_dom2"/>
</dbReference>
<dbReference type="AlphaFoldDB" id="A0A143PT53"/>
<dbReference type="Gene3D" id="3.40.50.1000">
    <property type="entry name" value="HAD superfamily/HAD-like"/>
    <property type="match status" value="1"/>
</dbReference>
<dbReference type="EC" id="3.1.3.18" evidence="4"/>
<evidence type="ECO:0000256" key="3">
    <source>
        <dbReference type="ARBA" id="ARBA00006171"/>
    </source>
</evidence>
<evidence type="ECO:0000256" key="1">
    <source>
        <dbReference type="ARBA" id="ARBA00000830"/>
    </source>
</evidence>
<dbReference type="InterPro" id="IPR036412">
    <property type="entry name" value="HAD-like_sf"/>
</dbReference>
<dbReference type="PANTHER" id="PTHR43434">
    <property type="entry name" value="PHOSPHOGLYCOLATE PHOSPHATASE"/>
    <property type="match status" value="1"/>
</dbReference>
<evidence type="ECO:0000256" key="4">
    <source>
        <dbReference type="ARBA" id="ARBA00013078"/>
    </source>
</evidence>
<keyword evidence="5" id="KW-0378">Hydrolase</keyword>
<name>A0A143PT53_LUTPR</name>
<dbReference type="SFLD" id="SFLDS00003">
    <property type="entry name" value="Haloacid_Dehalogenase"/>
    <property type="match status" value="1"/>
</dbReference>
<reference evidence="5 6" key="1">
    <citation type="journal article" date="2016" name="Genome Announc.">
        <title>First Complete Genome Sequence of a Subdivision 6 Acidobacterium Strain.</title>
        <authorList>
            <person name="Huang S."/>
            <person name="Vieira S."/>
            <person name="Bunk B."/>
            <person name="Riedel T."/>
            <person name="Sproer C."/>
            <person name="Overmann J."/>
        </authorList>
    </citation>
    <scope>NUCLEOTIDE SEQUENCE [LARGE SCALE GENOMIC DNA]</scope>
    <source>
        <strain evidence="6">DSM 100886 HEG_-6_39</strain>
    </source>
</reference>
<comment type="similarity">
    <text evidence="3">Belongs to the HAD-like hydrolase superfamily. CbbY/CbbZ/Gph/YieH family.</text>
</comment>
<dbReference type="EMBL" id="CP015136">
    <property type="protein sequence ID" value="AMY11343.1"/>
    <property type="molecule type" value="Genomic_DNA"/>
</dbReference>
<accession>A0A143PT53</accession>
<dbReference type="InterPro" id="IPR023214">
    <property type="entry name" value="HAD_sf"/>
</dbReference>
<dbReference type="InterPro" id="IPR050155">
    <property type="entry name" value="HAD-like_hydrolase_sf"/>
</dbReference>
<evidence type="ECO:0000256" key="2">
    <source>
        <dbReference type="ARBA" id="ARBA00004818"/>
    </source>
</evidence>
<evidence type="ECO:0000313" key="5">
    <source>
        <dbReference type="EMBL" id="AMY11343.1"/>
    </source>
</evidence>
<dbReference type="GO" id="GO:0006281">
    <property type="term" value="P:DNA repair"/>
    <property type="evidence" value="ECO:0007669"/>
    <property type="project" value="TreeGrafter"/>
</dbReference>
<dbReference type="PATRIC" id="fig|1813736.3.peg.4844"/>
<dbReference type="PANTHER" id="PTHR43434:SF1">
    <property type="entry name" value="PHOSPHOGLYCOLATE PHOSPHATASE"/>
    <property type="match status" value="1"/>
</dbReference>
<dbReference type="KEGG" id="abac:LuPra_04593"/>
<dbReference type="Pfam" id="PF13419">
    <property type="entry name" value="HAD_2"/>
    <property type="match status" value="1"/>
</dbReference>
<reference evidence="6" key="2">
    <citation type="submission" date="2016-04" db="EMBL/GenBank/DDBJ databases">
        <title>First Complete Genome Sequence of a Subdivision 6 Acidobacterium.</title>
        <authorList>
            <person name="Huang S."/>
            <person name="Vieira S."/>
            <person name="Bunk B."/>
            <person name="Riedel T."/>
            <person name="Sproeer C."/>
            <person name="Overmann J."/>
        </authorList>
    </citation>
    <scope>NUCLEOTIDE SEQUENCE [LARGE SCALE GENOMIC DNA]</scope>
    <source>
        <strain evidence="6">DSM 100886 HEG_-6_39</strain>
    </source>
</reference>
<dbReference type="STRING" id="1855912.LuPra_04593"/>
<dbReference type="SFLD" id="SFLDG01135">
    <property type="entry name" value="C1.5.6:_HAD__Beta-PGM__Phospha"/>
    <property type="match status" value="1"/>
</dbReference>
<keyword evidence="6" id="KW-1185">Reference proteome</keyword>
<dbReference type="NCBIfam" id="TIGR01549">
    <property type="entry name" value="HAD-SF-IA-v1"/>
    <property type="match status" value="1"/>
</dbReference>
<organism evidence="5 6">
    <name type="scientific">Luteitalea pratensis</name>
    <dbReference type="NCBI Taxonomy" id="1855912"/>
    <lineage>
        <taxon>Bacteria</taxon>
        <taxon>Pseudomonadati</taxon>
        <taxon>Acidobacteriota</taxon>
        <taxon>Vicinamibacteria</taxon>
        <taxon>Vicinamibacterales</taxon>
        <taxon>Vicinamibacteraceae</taxon>
        <taxon>Luteitalea</taxon>
    </lineage>
</organism>
<dbReference type="InterPro" id="IPR041492">
    <property type="entry name" value="HAD_2"/>
</dbReference>
<dbReference type="Proteomes" id="UP000076079">
    <property type="component" value="Chromosome"/>
</dbReference>
<protein>
    <recommendedName>
        <fullName evidence="4">phosphoglycolate phosphatase</fullName>
        <ecNumber evidence="4">3.1.3.18</ecNumber>
    </recommendedName>
</protein>
<comment type="pathway">
    <text evidence="2">Organic acid metabolism; glycolate biosynthesis; glycolate from 2-phosphoglycolate: step 1/1.</text>
</comment>
<dbReference type="GO" id="GO:0005829">
    <property type="term" value="C:cytosol"/>
    <property type="evidence" value="ECO:0007669"/>
    <property type="project" value="TreeGrafter"/>
</dbReference>
<dbReference type="InterPro" id="IPR006439">
    <property type="entry name" value="HAD-SF_hydro_IA"/>
</dbReference>
<comment type="catalytic activity">
    <reaction evidence="1">
        <text>2-phosphoglycolate + H2O = glycolate + phosphate</text>
        <dbReference type="Rhea" id="RHEA:14369"/>
        <dbReference type="ChEBI" id="CHEBI:15377"/>
        <dbReference type="ChEBI" id="CHEBI:29805"/>
        <dbReference type="ChEBI" id="CHEBI:43474"/>
        <dbReference type="ChEBI" id="CHEBI:58033"/>
        <dbReference type="EC" id="3.1.3.18"/>
    </reaction>
</comment>
<dbReference type="Gene3D" id="1.10.150.240">
    <property type="entry name" value="Putative phosphatase, domain 2"/>
    <property type="match status" value="1"/>
</dbReference>
<dbReference type="GO" id="GO:0008967">
    <property type="term" value="F:phosphoglycolate phosphatase activity"/>
    <property type="evidence" value="ECO:0007669"/>
    <property type="project" value="UniProtKB-EC"/>
</dbReference>
<gene>
    <name evidence="5" type="primary">gph_2</name>
    <name evidence="5" type="ORF">LuPra_04593</name>
</gene>
<dbReference type="SFLD" id="SFLDG01129">
    <property type="entry name" value="C1.5:_HAD__Beta-PGM__Phosphata"/>
    <property type="match status" value="1"/>
</dbReference>
<evidence type="ECO:0000313" key="6">
    <source>
        <dbReference type="Proteomes" id="UP000076079"/>
    </source>
</evidence>
<sequence>MFDLDGTLVDSFDDISAAFRRSFHVAGCEPPEAGVVRQMIGKPLRDMYAPWVPAETIDALIAEYRRDYAERCAERTRPYPGIVDLLDALRLRGHALAVATTKTTWMACTVLGRLGLEGRLDHVQGTDGFPHKPAPDVITHALAGVGRPGAWMIGDAVTDIAAGRAAGLRTCAVTWGVHSETQLRDAEPDAVVTTVDSLHALLLD</sequence>
<dbReference type="SUPFAM" id="SSF56784">
    <property type="entry name" value="HAD-like"/>
    <property type="match status" value="1"/>
</dbReference>